<keyword evidence="2" id="KW-1185">Reference proteome</keyword>
<name>A0ACD1H1X4_9EURO</name>
<dbReference type="EMBL" id="KZ824971">
    <property type="protein sequence ID" value="RAH67757.1"/>
    <property type="molecule type" value="Genomic_DNA"/>
</dbReference>
<evidence type="ECO:0000313" key="2">
    <source>
        <dbReference type="Proteomes" id="UP000249661"/>
    </source>
</evidence>
<dbReference type="Proteomes" id="UP000249661">
    <property type="component" value="Unassembled WGS sequence"/>
</dbReference>
<gene>
    <name evidence="1" type="ORF">BO66DRAFT_403468</name>
</gene>
<evidence type="ECO:0000313" key="1">
    <source>
        <dbReference type="EMBL" id="RAH67757.1"/>
    </source>
</evidence>
<organism evidence="1 2">
    <name type="scientific">Aspergillus aculeatinus CBS 121060</name>
    <dbReference type="NCBI Taxonomy" id="1448322"/>
    <lineage>
        <taxon>Eukaryota</taxon>
        <taxon>Fungi</taxon>
        <taxon>Dikarya</taxon>
        <taxon>Ascomycota</taxon>
        <taxon>Pezizomycotina</taxon>
        <taxon>Eurotiomycetes</taxon>
        <taxon>Eurotiomycetidae</taxon>
        <taxon>Eurotiales</taxon>
        <taxon>Aspergillaceae</taxon>
        <taxon>Aspergillus</taxon>
        <taxon>Aspergillus subgen. Circumdati</taxon>
    </lineage>
</organism>
<proteinExistence type="predicted"/>
<sequence length="153" mass="16930">MPCQVLPCPFALALCHFWLMNPEGLEAWVFLDCLDCLDCLIFTMMVEVDRSPSILSTFLPVAAAQPSSNINPINDGLLSPNILLVEVTDLVYVQATTQGGGGMLSRSQPGYHGNNNSSSTSPWLLSQSWRQSPSTSCRHIEIQYNEIYDWAYG</sequence>
<reference evidence="1" key="1">
    <citation type="submission" date="2018-02" db="EMBL/GenBank/DDBJ databases">
        <title>The genomes of Aspergillus section Nigri reveals drivers in fungal speciation.</title>
        <authorList>
            <consortium name="DOE Joint Genome Institute"/>
            <person name="Vesth T.C."/>
            <person name="Nybo J."/>
            <person name="Theobald S."/>
            <person name="Brandl J."/>
            <person name="Frisvad J.C."/>
            <person name="Nielsen K.F."/>
            <person name="Lyhne E.K."/>
            <person name="Kogle M.E."/>
            <person name="Kuo A."/>
            <person name="Riley R."/>
            <person name="Clum A."/>
            <person name="Nolan M."/>
            <person name="Lipzen A."/>
            <person name="Salamov A."/>
            <person name="Henrissat B."/>
            <person name="Wiebenga A."/>
            <person name="De vries R.P."/>
            <person name="Grigoriev I.V."/>
            <person name="Mortensen U.H."/>
            <person name="Andersen M.R."/>
            <person name="Baker S.E."/>
        </authorList>
    </citation>
    <scope>NUCLEOTIDE SEQUENCE</scope>
    <source>
        <strain evidence="1">CBS 121060</strain>
    </source>
</reference>
<accession>A0ACD1H1X4</accession>
<protein>
    <submittedName>
        <fullName evidence="1">Uncharacterized protein</fullName>
    </submittedName>
</protein>